<evidence type="ECO:0000313" key="2">
    <source>
        <dbReference type="Proteomes" id="UP000288102"/>
    </source>
</evidence>
<keyword evidence="2" id="KW-1185">Reference proteome</keyword>
<comment type="caution">
    <text evidence="1">The sequence shown here is derived from an EMBL/GenBank/DDBJ whole genome shotgun (WGS) entry which is preliminary data.</text>
</comment>
<dbReference type="Proteomes" id="UP000288102">
    <property type="component" value="Unassembled WGS sequence"/>
</dbReference>
<proteinExistence type="predicted"/>
<gene>
    <name evidence="1" type="ORF">D0817_05965</name>
</gene>
<dbReference type="AlphaFoldDB" id="A0A434AAL4"/>
<protein>
    <submittedName>
        <fullName evidence="1">Uncharacterized protein</fullName>
    </submittedName>
</protein>
<dbReference type="EMBL" id="QWDM01000003">
    <property type="protein sequence ID" value="RUT71420.1"/>
    <property type="molecule type" value="Genomic_DNA"/>
</dbReference>
<accession>A0A434AAL4</accession>
<sequence>MNINKYAAKNSVNTIEIASVLREKYQVSLSVTKKLYVNLFYSSGQKYTIFLFTKQKNKILTFFYGNVIFF</sequence>
<organism evidence="1 2">
    <name type="scientific">Flavobacterium cupreum</name>
    <dbReference type="NCBI Taxonomy" id="2133766"/>
    <lineage>
        <taxon>Bacteria</taxon>
        <taxon>Pseudomonadati</taxon>
        <taxon>Bacteroidota</taxon>
        <taxon>Flavobacteriia</taxon>
        <taxon>Flavobacteriales</taxon>
        <taxon>Flavobacteriaceae</taxon>
        <taxon>Flavobacterium</taxon>
    </lineage>
</organism>
<name>A0A434AAL4_9FLAO</name>
<reference evidence="2" key="1">
    <citation type="journal article" date="2019" name="Syst. Appl. Microbiol.">
        <title>Flavobacterium circumlabens sp. nov. and Flavobacterium cupreum sp. nov., two psychrotrophic species isolated from Antarctic environmental samples.</title>
        <authorList>
            <person name="Kralova S."/>
            <person name="Busse H.-J."/>
            <person name="Svec P."/>
            <person name="Maslanova I."/>
            <person name="Stankova E."/>
            <person name="Bartak M."/>
            <person name="Sedlacek I."/>
        </authorList>
    </citation>
    <scope>NUCLEOTIDE SEQUENCE [LARGE SCALE GENOMIC DNA]</scope>
    <source>
        <strain evidence="2">CCM 8825</strain>
    </source>
</reference>
<evidence type="ECO:0000313" key="1">
    <source>
        <dbReference type="EMBL" id="RUT71420.1"/>
    </source>
</evidence>